<comment type="similarity">
    <text evidence="3 8">Belongs to the flavodoxin family.</text>
</comment>
<dbReference type="GO" id="GO:0016651">
    <property type="term" value="F:oxidoreductase activity, acting on NAD(P)H"/>
    <property type="evidence" value="ECO:0007669"/>
    <property type="project" value="UniProtKB-ARBA"/>
</dbReference>
<keyword evidence="6 8" id="KW-0288">FMN</keyword>
<feature type="non-terminal residue" evidence="10">
    <location>
        <position position="1"/>
    </location>
</feature>
<evidence type="ECO:0000256" key="8">
    <source>
        <dbReference type="RuleBase" id="RU367037"/>
    </source>
</evidence>
<keyword evidence="4 8" id="KW-0813">Transport</keyword>
<comment type="caution">
    <text evidence="10">The sequence shown here is derived from an EMBL/GenBank/DDBJ whole genome shotgun (WGS) entry which is preliminary data.</text>
</comment>
<keyword evidence="7 8" id="KW-0249">Electron transport</keyword>
<dbReference type="AlphaFoldDB" id="A0A9E2KD69"/>
<dbReference type="PROSITE" id="PS50902">
    <property type="entry name" value="FLAVODOXIN_LIKE"/>
    <property type="match status" value="1"/>
</dbReference>
<dbReference type="InterPro" id="IPR008254">
    <property type="entry name" value="Flavodoxin/NO_synth"/>
</dbReference>
<gene>
    <name evidence="10" type="ORF">H9872_09635</name>
</gene>
<evidence type="ECO:0000256" key="4">
    <source>
        <dbReference type="ARBA" id="ARBA00022448"/>
    </source>
</evidence>
<evidence type="ECO:0000256" key="7">
    <source>
        <dbReference type="ARBA" id="ARBA00022982"/>
    </source>
</evidence>
<feature type="domain" description="Flavodoxin-like" evidence="9">
    <location>
        <begin position="1"/>
        <end position="134"/>
    </location>
</feature>
<evidence type="ECO:0000256" key="6">
    <source>
        <dbReference type="ARBA" id="ARBA00022643"/>
    </source>
</evidence>
<name>A0A9E2KD69_9FIRM</name>
<accession>A0A9E2KD69</accession>
<dbReference type="GO" id="GO:0010181">
    <property type="term" value="F:FMN binding"/>
    <property type="evidence" value="ECO:0007669"/>
    <property type="project" value="UniProtKB-UniRule"/>
</dbReference>
<dbReference type="GO" id="GO:0009055">
    <property type="term" value="F:electron transfer activity"/>
    <property type="evidence" value="ECO:0007669"/>
    <property type="project" value="UniProtKB-UniRule"/>
</dbReference>
<keyword evidence="5 8" id="KW-0285">Flavoprotein</keyword>
<dbReference type="Proteomes" id="UP000824229">
    <property type="component" value="Unassembled WGS sequence"/>
</dbReference>
<dbReference type="InterPro" id="IPR010087">
    <property type="entry name" value="Flav_short"/>
</dbReference>
<dbReference type="SUPFAM" id="SSF52218">
    <property type="entry name" value="Flavoproteins"/>
    <property type="match status" value="1"/>
</dbReference>
<evidence type="ECO:0000256" key="2">
    <source>
        <dbReference type="ARBA" id="ARBA00003297"/>
    </source>
</evidence>
<evidence type="ECO:0000259" key="9">
    <source>
        <dbReference type="PROSITE" id="PS50902"/>
    </source>
</evidence>
<comment type="cofactor">
    <cofactor evidence="1 8">
        <name>FMN</name>
        <dbReference type="ChEBI" id="CHEBI:58210"/>
    </cofactor>
</comment>
<reference evidence="10" key="1">
    <citation type="journal article" date="2021" name="PeerJ">
        <title>Extensive microbial diversity within the chicken gut microbiome revealed by metagenomics and culture.</title>
        <authorList>
            <person name="Gilroy R."/>
            <person name="Ravi A."/>
            <person name="Getino M."/>
            <person name="Pursley I."/>
            <person name="Horton D.L."/>
            <person name="Alikhan N.F."/>
            <person name="Baker D."/>
            <person name="Gharbi K."/>
            <person name="Hall N."/>
            <person name="Watson M."/>
            <person name="Adriaenssens E.M."/>
            <person name="Foster-Nyarko E."/>
            <person name="Jarju S."/>
            <person name="Secka A."/>
            <person name="Antonio M."/>
            <person name="Oren A."/>
            <person name="Chaudhuri R.R."/>
            <person name="La Ragione R."/>
            <person name="Hildebrand F."/>
            <person name="Pallen M.J."/>
        </authorList>
    </citation>
    <scope>NUCLEOTIDE SEQUENCE</scope>
    <source>
        <strain evidence="10">B5-657</strain>
    </source>
</reference>
<evidence type="ECO:0000256" key="5">
    <source>
        <dbReference type="ARBA" id="ARBA00022630"/>
    </source>
</evidence>
<proteinExistence type="inferred from homology"/>
<protein>
    <recommendedName>
        <fullName evidence="8">Flavodoxin</fullName>
    </recommendedName>
</protein>
<evidence type="ECO:0000256" key="1">
    <source>
        <dbReference type="ARBA" id="ARBA00001917"/>
    </source>
</evidence>
<dbReference type="Gene3D" id="3.40.50.360">
    <property type="match status" value="1"/>
</dbReference>
<dbReference type="InterPro" id="IPR050619">
    <property type="entry name" value="Flavodoxin"/>
</dbReference>
<evidence type="ECO:0000313" key="10">
    <source>
        <dbReference type="EMBL" id="MBU3805000.1"/>
    </source>
</evidence>
<dbReference type="EMBL" id="JAHLFQ010000225">
    <property type="protein sequence ID" value="MBU3805000.1"/>
    <property type="molecule type" value="Genomic_DNA"/>
</dbReference>
<dbReference type="InterPro" id="IPR029039">
    <property type="entry name" value="Flavoprotein-like_sf"/>
</dbReference>
<evidence type="ECO:0000313" key="11">
    <source>
        <dbReference type="Proteomes" id="UP000824229"/>
    </source>
</evidence>
<dbReference type="NCBIfam" id="TIGR01753">
    <property type="entry name" value="flav_short"/>
    <property type="match status" value="1"/>
</dbReference>
<comment type="function">
    <text evidence="2 8">Low-potential electron donor to a number of redox enzymes.</text>
</comment>
<evidence type="ECO:0000256" key="3">
    <source>
        <dbReference type="ARBA" id="ARBA00005267"/>
    </source>
</evidence>
<sequence>IYWTGTGNTGNMAKYIAEGIVQGKREVEIKEVANANEQDLEEAELIVLGCPAMGSEEIDDTEMLPFIEEVQTMFNGKKIALFGSYGWGSGEWMELWKEQMEDLGATVVAEPLIVNEFTKGQDEAICNQYGKSLVG</sequence>
<reference evidence="10" key="2">
    <citation type="submission" date="2021-04" db="EMBL/GenBank/DDBJ databases">
        <authorList>
            <person name="Gilroy R."/>
        </authorList>
    </citation>
    <scope>NUCLEOTIDE SEQUENCE</scope>
    <source>
        <strain evidence="10">B5-657</strain>
    </source>
</reference>
<dbReference type="PANTHER" id="PTHR42809">
    <property type="entry name" value="FLAVODOXIN 2"/>
    <property type="match status" value="1"/>
</dbReference>
<dbReference type="PANTHER" id="PTHR42809:SF1">
    <property type="entry name" value="FLAVODOXIN 1"/>
    <property type="match status" value="1"/>
</dbReference>
<organism evidence="10 11">
    <name type="scientific">Candidatus Cellulosilyticum pullistercoris</name>
    <dbReference type="NCBI Taxonomy" id="2838521"/>
    <lineage>
        <taxon>Bacteria</taxon>
        <taxon>Bacillati</taxon>
        <taxon>Bacillota</taxon>
        <taxon>Clostridia</taxon>
        <taxon>Lachnospirales</taxon>
        <taxon>Cellulosilyticaceae</taxon>
        <taxon>Cellulosilyticum</taxon>
    </lineage>
</organism>
<dbReference type="Pfam" id="PF00258">
    <property type="entry name" value="Flavodoxin_1"/>
    <property type="match status" value="1"/>
</dbReference>